<evidence type="ECO:0000256" key="2">
    <source>
        <dbReference type="ARBA" id="ARBA00022553"/>
    </source>
</evidence>
<feature type="domain" description="Carrier" evidence="7">
    <location>
        <begin position="2371"/>
        <end position="2448"/>
    </location>
</feature>
<keyword evidence="11" id="KW-1185">Reference proteome</keyword>
<dbReference type="InterPro" id="IPR011032">
    <property type="entry name" value="GroES-like_sf"/>
</dbReference>
<dbReference type="InterPro" id="IPR020843">
    <property type="entry name" value="ER"/>
</dbReference>
<feature type="domain" description="PKS/mFAS DH" evidence="9">
    <location>
        <begin position="897"/>
        <end position="1178"/>
    </location>
</feature>
<dbReference type="InterPro" id="IPR014043">
    <property type="entry name" value="Acyl_transferase_dom"/>
</dbReference>
<keyword evidence="4" id="KW-0511">Multifunctional enzyme</keyword>
<dbReference type="SUPFAM" id="SSF55048">
    <property type="entry name" value="Probable ACP-binding domain of malonyl-CoA ACP transacylase"/>
    <property type="match status" value="1"/>
</dbReference>
<dbReference type="GO" id="GO:0008270">
    <property type="term" value="F:zinc ion binding"/>
    <property type="evidence" value="ECO:0007669"/>
    <property type="project" value="InterPro"/>
</dbReference>
<dbReference type="PROSITE" id="PS50075">
    <property type="entry name" value="CARRIER"/>
    <property type="match status" value="1"/>
</dbReference>
<comment type="caution">
    <text evidence="10">The sequence shown here is derived from an EMBL/GenBank/DDBJ whole genome shotgun (WGS) entry which is preliminary data.</text>
</comment>
<sequence>MTARVAIIGYSFRFPGVSAANYWQKLLAGEDLVTQVESGRWEQDMYLHPDRGTPGTSYTFAAGSIGDVGGFDPGFFGISPREAAMMDPQQRILLEMSWEAFERAGKKPSTVRGSNCGVYIGFASVDYAYRMAEDLAALDSAAATGNTGSIAANRLSYTFDLRGPSMAIDTACSSSLVAFHQACQSIRSGETDMALAGGVSLHLHPYGFVIFSKATMLSRKGRCSVFDESGDGYVRSEGGGVFLLKNYDKALADGDPILAVVAASAVNTDGKKTGLTVPSHTAQASLLSQVYSQAGIQADDIDYLEAHGTGTAVGDPIETRAIGLALGKRRSKDKPLPIGSVKSNMGHLETASGMAGLVKALHVVRHRVAPATIGIKRFNPKIDFDDLNLQVVTEPKQLKPEGPVTVGVNSFGFGGANAHVILQSPEVVPNKQATSKHTLFPLRISARSEQAVRAFASNLLTDLEEQNNAPDLYDYTYTLLHCREQFDCAAAAHVHDTASLKAALRAIAGVDDASKEAPAVTTGNALPTAKGPVFVFSGNGSQWQNMGRTLLRENSVFRGTIAEIDQHFLPLAGWSLREHLAGELPDQKYDFTEIAQPALFALQVGIVRMLASRGIHPLAVTGHSVGEVAAAWCAGALSLEDATRVIYNRSHWQGKTKGQGAMTAAGLGESEMLELLAELQVADRVALAGVNSSRGSTLAGAPDDLALVEQALAKKGAFYKRLDLDYAFHSEAMDPIEEGVIASLTGIQARTGAVPFYSTVSGTALDGARLDASYWWKNIRKPVLFASATDALIAEGMNVFVEIGPHPVLRGYISDTLKSAQQDGANIATLHRDDEHCDKIWTAAQRVLIAGCSNAWSDFYPVAGQVADLPHYPWQRERLWHSTTSESLGLLQRKQLHPLLGHAVAQFEGTWENRLDTASQPAFADHVVGDATVFPGTAYVEMALAAAHAQSPDGRAIELEELEILAPLILSDGQIKISRTARVGADGALQIQARDYAGESGNWTLHAKTRVRPEPGTVRLAAADRLSIPTRQPHFTAASHALLTRTAGLAYGPAFCCIRHGWVDADSVLAELIVPASIELGLDNYLLHPALLDCTFQLIIQLLRDEVADLAGIAFVPTKIGHVTFTPGAGRPTYARASLRQRAPHSLTAEFTLFNAAGDVIARIEEARFRSVRLHKGKDNSLHLLDYTAEAAPLNKTGESAGIETLLAELLRQHAESADTQRFTSEVDPLLDAFASQCNHELLSNLSADGHLPTSLHTATGSDAAQRYAFSIAMAESEGGLERDTDGWRLGDSPNGDVSAQAIWQALLADYPDYFQLTHAIDLAAKQATVMLDASATRLRLPAPLRPQLWRAALGPRAQLISSATYRWLGERLSSLKAGQRLAVLEICGAESLLLKQCRPLLTDSRFNFALATESSEALGNIQHQLEEHANLDAVQLDDDAALSIEADLVVLTLDFIAPHALQSALQLASRSLGQHGSLLLIGRKASRWMDFVDGQTQAYTQAYIATVLESQGLSAYTQENASNDSDLFLIGAHKEPQPQQAAASKPYVLLWADPAELPTAFSGVLAETAICLAGMDESALTQAQQAAGSAPLAIVMAHGLFGGSSSPENTVTWQTARCHALTRLHVLLEEQSNQTTIWIPTRGAASHLLPHWQAAGSPAGDSALWGFGRTLQNESSSAAIRLLDLDPGLSPTAMAAILNEEIANPDAETEVIRQAGGERFAARMRYTRMANAGQAASDGKASHIRRLGFQFPGQLRNLQWESVEPGELGDEQLDVEVLATGLNFRDVMYALGLLSDEAVENGFAGPSLGLEFAGRVRRIGSNVTGYKAGDLVVGFGPYSFADRVYTTPSAIAHIPAGISCEAAATIPSVFFTVYYALYHLAHLQAGERILIHGAAGGVGIAAIQLARHLGAEIYATAGSDEKRVFLHNLGVKHIYDSRSLAFADEILRDTAGEGVDVVLNSLAGEAVNRNFDVLRPFGRFLELGKRDFYENTKVGLRPFRNNVSYFGIDADQLMQVKPELTQRLFAEVIALFADGTLTPLPYQVFDAAEVVDAFRQMQQARQIGKIVVTYYNGIQPVQGEATESVSPPLQLDGKACYLVTGGLNGFGLQTAKWLATRGARHLLLLSRRGASSDEARDALAEFAAQGVKAEALACDVTDRAALSAIFSTFGVSRPPLKGLVHAAVVIDDGLVRNLDAEQIGKVLRPKLLGADYLDALSRNMQLDFFVLYSSGTTLFGNPGQASYVAANSYLEALAATRRAAGLPATCARWGAIDDVGFLARNEKIKDALQSRMGGQALTSAAALDILGKMISTGSSDLGVLELDWRALERFLPSAGSPKFRRIARKAGQAEQGDEAGNDIQHLLHTLPDSELHACFIGMLKAEVGAILRIAPDKIDADGSIYDMGLDSLMGVELVVALEDRFGTRLQVMALSQNPTISKLAEKLILQLKGQTEASPESDTEAQIQALAVQHGVSEQTDSAALAAQLVQANASKRMIH</sequence>
<dbReference type="InterPro" id="IPR049551">
    <property type="entry name" value="PKS_DH_C"/>
</dbReference>
<dbReference type="SUPFAM" id="SSF47336">
    <property type="entry name" value="ACP-like"/>
    <property type="match status" value="1"/>
</dbReference>
<dbReference type="InterPro" id="IPR032821">
    <property type="entry name" value="PKS_assoc"/>
</dbReference>
<dbReference type="SMART" id="SM00822">
    <property type="entry name" value="PKS_KR"/>
    <property type="match status" value="1"/>
</dbReference>
<feature type="region of interest" description="N-terminal hotdog fold" evidence="6">
    <location>
        <begin position="897"/>
        <end position="1018"/>
    </location>
</feature>
<dbReference type="SMART" id="SM01294">
    <property type="entry name" value="PKS_PP_betabranch"/>
    <property type="match status" value="1"/>
</dbReference>
<dbReference type="InterPro" id="IPR016036">
    <property type="entry name" value="Malonyl_transacylase_ACP-bd"/>
</dbReference>
<dbReference type="PROSITE" id="PS52019">
    <property type="entry name" value="PKS_MFAS_DH"/>
    <property type="match status" value="1"/>
</dbReference>
<dbReference type="Gene3D" id="3.30.70.3290">
    <property type="match status" value="1"/>
</dbReference>
<dbReference type="InterPro" id="IPR020807">
    <property type="entry name" value="PKS_DH"/>
</dbReference>
<dbReference type="SMART" id="SM00823">
    <property type="entry name" value="PKS_PP"/>
    <property type="match status" value="1"/>
</dbReference>
<dbReference type="InterPro" id="IPR020806">
    <property type="entry name" value="PKS_PP-bd"/>
</dbReference>
<feature type="region of interest" description="C-terminal hotdog fold" evidence="6">
    <location>
        <begin position="1034"/>
        <end position="1178"/>
    </location>
</feature>
<dbReference type="Gene3D" id="3.40.47.10">
    <property type="match status" value="1"/>
</dbReference>
<dbReference type="InterPro" id="IPR042104">
    <property type="entry name" value="PKS_dehydratase_sf"/>
</dbReference>
<dbReference type="Gene3D" id="3.10.129.110">
    <property type="entry name" value="Polyketide synthase dehydratase"/>
    <property type="match status" value="1"/>
</dbReference>
<accession>A0A8J7FKL4</accession>
<dbReference type="Proteomes" id="UP000604481">
    <property type="component" value="Unassembled WGS sequence"/>
</dbReference>
<evidence type="ECO:0000256" key="3">
    <source>
        <dbReference type="ARBA" id="ARBA00022679"/>
    </source>
</evidence>
<dbReference type="InterPro" id="IPR049552">
    <property type="entry name" value="PKS_DH_N"/>
</dbReference>
<dbReference type="InterPro" id="IPR020841">
    <property type="entry name" value="PKS_Beta-ketoAc_synthase_dom"/>
</dbReference>
<evidence type="ECO:0000256" key="5">
    <source>
        <dbReference type="ARBA" id="ARBA00054155"/>
    </source>
</evidence>
<dbReference type="SMART" id="SM00829">
    <property type="entry name" value="PKS_ER"/>
    <property type="match status" value="1"/>
</dbReference>
<dbReference type="InterPro" id="IPR002364">
    <property type="entry name" value="Quin_OxRdtase/zeta-crystal_CS"/>
</dbReference>
<dbReference type="InterPro" id="IPR050091">
    <property type="entry name" value="PKS_NRPS_Biosynth_Enz"/>
</dbReference>
<feature type="active site" description="Proton acceptor; for dehydratase activity" evidence="6">
    <location>
        <position position="926"/>
    </location>
</feature>
<dbReference type="GO" id="GO:0016491">
    <property type="term" value="F:oxidoreductase activity"/>
    <property type="evidence" value="ECO:0007669"/>
    <property type="project" value="InterPro"/>
</dbReference>
<feature type="domain" description="Ketosynthase family 3 (KS3)" evidence="8">
    <location>
        <begin position="2"/>
        <end position="424"/>
    </location>
</feature>
<evidence type="ECO:0000256" key="6">
    <source>
        <dbReference type="PROSITE-ProRule" id="PRU01363"/>
    </source>
</evidence>
<dbReference type="InterPro" id="IPR016039">
    <property type="entry name" value="Thiolase-like"/>
</dbReference>
<dbReference type="Gene3D" id="3.40.366.10">
    <property type="entry name" value="Malonyl-Coenzyme A Acyl Carrier Protein, domain 2"/>
    <property type="match status" value="1"/>
</dbReference>
<dbReference type="InterPro" id="IPR036291">
    <property type="entry name" value="NAD(P)-bd_dom_sf"/>
</dbReference>
<dbReference type="InterPro" id="IPR013154">
    <property type="entry name" value="ADH-like_N"/>
</dbReference>
<dbReference type="InterPro" id="IPR014030">
    <property type="entry name" value="Ketoacyl_synth_N"/>
</dbReference>
<comment type="function">
    <text evidence="5">Involved in production of the polyketide antibiotic thailandamide.</text>
</comment>
<protein>
    <submittedName>
        <fullName evidence="10">SDR family NAD(P)-dependent oxidoreductase</fullName>
    </submittedName>
</protein>
<keyword evidence="1" id="KW-0596">Phosphopantetheine</keyword>
<evidence type="ECO:0000256" key="1">
    <source>
        <dbReference type="ARBA" id="ARBA00022450"/>
    </source>
</evidence>
<dbReference type="EMBL" id="JADFUA010000001">
    <property type="protein sequence ID" value="MBE9607831.1"/>
    <property type="molecule type" value="Genomic_DNA"/>
</dbReference>
<dbReference type="PANTHER" id="PTHR43775:SF37">
    <property type="entry name" value="SI:DKEY-61P9.11"/>
    <property type="match status" value="1"/>
</dbReference>
<dbReference type="SUPFAM" id="SSF52151">
    <property type="entry name" value="FabD/lysophospholipase-like"/>
    <property type="match status" value="1"/>
</dbReference>
<reference evidence="10 11" key="1">
    <citation type="submission" date="2020-10" db="EMBL/GenBank/DDBJ databases">
        <title>The genome sequence of Chitinilyticum litopenaei 4Y14.</title>
        <authorList>
            <person name="Liu Y."/>
        </authorList>
    </citation>
    <scope>NUCLEOTIDE SEQUENCE [LARGE SCALE GENOMIC DNA]</scope>
    <source>
        <strain evidence="10 11">4Y14</strain>
    </source>
</reference>
<dbReference type="Pfam" id="PF00550">
    <property type="entry name" value="PP-binding"/>
    <property type="match status" value="1"/>
</dbReference>
<dbReference type="Pfam" id="PF13602">
    <property type="entry name" value="ADH_zinc_N_2"/>
    <property type="match status" value="1"/>
</dbReference>
<dbReference type="Pfam" id="PF21089">
    <property type="entry name" value="PKS_DH_N"/>
    <property type="match status" value="1"/>
</dbReference>
<dbReference type="SMART" id="SM00825">
    <property type="entry name" value="PKS_KS"/>
    <property type="match status" value="1"/>
</dbReference>
<dbReference type="InterPro" id="IPR014031">
    <property type="entry name" value="Ketoacyl_synth_C"/>
</dbReference>
<dbReference type="GO" id="GO:0004312">
    <property type="term" value="F:fatty acid synthase activity"/>
    <property type="evidence" value="ECO:0007669"/>
    <property type="project" value="TreeGrafter"/>
</dbReference>
<dbReference type="RefSeq" id="WP_194114344.1">
    <property type="nucleotide sequence ID" value="NZ_JADFUA010000001.1"/>
</dbReference>
<dbReference type="GO" id="GO:0006633">
    <property type="term" value="P:fatty acid biosynthetic process"/>
    <property type="evidence" value="ECO:0007669"/>
    <property type="project" value="InterPro"/>
</dbReference>
<dbReference type="PROSITE" id="PS00606">
    <property type="entry name" value="KS3_1"/>
    <property type="match status" value="1"/>
</dbReference>
<dbReference type="SUPFAM" id="SSF51735">
    <property type="entry name" value="NAD(P)-binding Rossmann-fold domains"/>
    <property type="match status" value="3"/>
</dbReference>
<dbReference type="GO" id="GO:0004315">
    <property type="term" value="F:3-oxoacyl-[acyl-carrier-protein] synthase activity"/>
    <property type="evidence" value="ECO:0007669"/>
    <property type="project" value="InterPro"/>
</dbReference>
<dbReference type="SMART" id="SM00826">
    <property type="entry name" value="PKS_DH"/>
    <property type="match status" value="1"/>
</dbReference>
<dbReference type="InterPro" id="IPR006162">
    <property type="entry name" value="Ppantetheine_attach_site"/>
</dbReference>
<gene>
    <name evidence="10" type="ORF">INR99_00560</name>
</gene>
<dbReference type="InterPro" id="IPR009081">
    <property type="entry name" value="PP-bd_ACP"/>
</dbReference>
<dbReference type="PANTHER" id="PTHR43775">
    <property type="entry name" value="FATTY ACID SYNTHASE"/>
    <property type="match status" value="1"/>
</dbReference>
<name>A0A8J7FKL4_9NEIS</name>
<dbReference type="PROSITE" id="PS00012">
    <property type="entry name" value="PHOSPHOPANTETHEINE"/>
    <property type="match status" value="1"/>
</dbReference>
<feature type="active site" description="Proton donor; for dehydratase activity" evidence="6">
    <location>
        <position position="1093"/>
    </location>
</feature>
<dbReference type="SUPFAM" id="SSF50129">
    <property type="entry name" value="GroES-like"/>
    <property type="match status" value="1"/>
</dbReference>
<dbReference type="FunFam" id="3.40.47.10:FF:000019">
    <property type="entry name" value="Polyketide synthase type I"/>
    <property type="match status" value="1"/>
</dbReference>
<evidence type="ECO:0000259" key="9">
    <source>
        <dbReference type="PROSITE" id="PS52019"/>
    </source>
</evidence>
<dbReference type="SMART" id="SM00827">
    <property type="entry name" value="PKS_AT"/>
    <property type="match status" value="1"/>
</dbReference>
<evidence type="ECO:0000313" key="11">
    <source>
        <dbReference type="Proteomes" id="UP000604481"/>
    </source>
</evidence>
<dbReference type="Gene3D" id="3.40.50.720">
    <property type="entry name" value="NAD(P)-binding Rossmann-like Domain"/>
    <property type="match status" value="3"/>
</dbReference>
<dbReference type="Pfam" id="PF14765">
    <property type="entry name" value="PS-DH"/>
    <property type="match status" value="1"/>
</dbReference>
<evidence type="ECO:0000259" key="8">
    <source>
        <dbReference type="PROSITE" id="PS52004"/>
    </source>
</evidence>
<evidence type="ECO:0000259" key="7">
    <source>
        <dbReference type="PROSITE" id="PS50075"/>
    </source>
</evidence>
<dbReference type="Gene3D" id="1.10.1200.10">
    <property type="entry name" value="ACP-like"/>
    <property type="match status" value="1"/>
</dbReference>
<dbReference type="Pfam" id="PF16197">
    <property type="entry name" value="KAsynt_C_assoc"/>
    <property type="match status" value="1"/>
</dbReference>
<organism evidence="10 11">
    <name type="scientific">Chitinilyticum piscinae</name>
    <dbReference type="NCBI Taxonomy" id="2866724"/>
    <lineage>
        <taxon>Bacteria</taxon>
        <taxon>Pseudomonadati</taxon>
        <taxon>Pseudomonadota</taxon>
        <taxon>Betaproteobacteria</taxon>
        <taxon>Neisseriales</taxon>
        <taxon>Chitinibacteraceae</taxon>
        <taxon>Chitinilyticum</taxon>
    </lineage>
</organism>
<dbReference type="Pfam" id="PF00109">
    <property type="entry name" value="ketoacyl-synt"/>
    <property type="match status" value="1"/>
</dbReference>
<dbReference type="InterPro" id="IPR057326">
    <property type="entry name" value="KR_dom"/>
</dbReference>
<dbReference type="InterPro" id="IPR018201">
    <property type="entry name" value="Ketoacyl_synth_AS"/>
</dbReference>
<dbReference type="CDD" id="cd05195">
    <property type="entry name" value="enoyl_red"/>
    <property type="match status" value="1"/>
</dbReference>
<dbReference type="CDD" id="cd00833">
    <property type="entry name" value="PKS"/>
    <property type="match status" value="1"/>
</dbReference>
<keyword evidence="3" id="KW-0808">Transferase</keyword>
<dbReference type="PROSITE" id="PS01162">
    <property type="entry name" value="QOR_ZETA_CRYSTAL"/>
    <property type="match status" value="1"/>
</dbReference>
<dbReference type="Pfam" id="PF08659">
    <property type="entry name" value="KR"/>
    <property type="match status" value="1"/>
</dbReference>
<dbReference type="GO" id="GO:0031177">
    <property type="term" value="F:phosphopantetheine binding"/>
    <property type="evidence" value="ECO:0007669"/>
    <property type="project" value="InterPro"/>
</dbReference>
<evidence type="ECO:0000313" key="10">
    <source>
        <dbReference type="EMBL" id="MBE9607831.1"/>
    </source>
</evidence>
<dbReference type="Pfam" id="PF08240">
    <property type="entry name" value="ADH_N"/>
    <property type="match status" value="1"/>
</dbReference>
<dbReference type="InterPro" id="IPR016035">
    <property type="entry name" value="Acyl_Trfase/lysoPLipase"/>
</dbReference>
<dbReference type="InterPro" id="IPR001227">
    <property type="entry name" value="Ac_transferase_dom_sf"/>
</dbReference>
<dbReference type="InterPro" id="IPR049900">
    <property type="entry name" value="PKS_mFAS_DH"/>
</dbReference>
<dbReference type="InterPro" id="IPR013968">
    <property type="entry name" value="PKS_KR"/>
</dbReference>
<keyword evidence="2" id="KW-0597">Phosphoprotein</keyword>
<proteinExistence type="predicted"/>
<evidence type="ECO:0000256" key="4">
    <source>
        <dbReference type="ARBA" id="ARBA00023268"/>
    </source>
</evidence>
<dbReference type="Gene3D" id="3.90.180.10">
    <property type="entry name" value="Medium-chain alcohol dehydrogenases, catalytic domain"/>
    <property type="match status" value="1"/>
</dbReference>
<dbReference type="Pfam" id="PF02801">
    <property type="entry name" value="Ketoacyl-synt_C"/>
    <property type="match status" value="1"/>
</dbReference>
<dbReference type="PROSITE" id="PS52004">
    <property type="entry name" value="KS3_2"/>
    <property type="match status" value="1"/>
</dbReference>
<dbReference type="InterPro" id="IPR036736">
    <property type="entry name" value="ACP-like_sf"/>
</dbReference>
<dbReference type="SUPFAM" id="SSF53901">
    <property type="entry name" value="Thiolase-like"/>
    <property type="match status" value="1"/>
</dbReference>
<dbReference type="FunFam" id="3.40.50.720:FF:000209">
    <property type="entry name" value="Polyketide synthase Pks12"/>
    <property type="match status" value="1"/>
</dbReference>
<dbReference type="Pfam" id="PF00698">
    <property type="entry name" value="Acyl_transf_1"/>
    <property type="match status" value="1"/>
</dbReference>